<sequence>MANNKTQCFKCNKEKITYSCEGCLKRFCLIHLTEHQQILNEELNHIINDYDQFKQRINEQKQNPQNHSLIKQINQWERNSIEKIQQKAQNCREILIQSSQIFINDIEKKFKDLSEQIKQIHKENELNEINLNYLRNQLIELTKELNNPSNISIQQDSQSFISEISIIISKKSKYNKWKQNAITVAGGNGRGQELNQLNNPIGISVDKKKNILVADCHNDYIVEWKCNANEGQTIAGGNGANGKGDRLNQLDCPNFIFVDEDQSVYVSDRNNHRVVKWRKDAKEGRVVAGGNSQGRNLNQLSYPSGVIVDHFGQIYVADCMNDRVVRWCEGKQEGEIVVGGNGEGNQLNQLKHPCSLSFDDEGNLYVADTGNHRIEKFEIIL</sequence>
<dbReference type="AlphaFoldDB" id="A0A814QQX5"/>
<evidence type="ECO:0000313" key="3">
    <source>
        <dbReference type="EMBL" id="CAF1122436.1"/>
    </source>
</evidence>
<dbReference type="PROSITE" id="PS51125">
    <property type="entry name" value="NHL"/>
    <property type="match status" value="1"/>
</dbReference>
<name>A0A814QQX5_9BILA</name>
<dbReference type="GO" id="GO:0008270">
    <property type="term" value="F:zinc ion binding"/>
    <property type="evidence" value="ECO:0007669"/>
    <property type="project" value="UniProtKB-KW"/>
</dbReference>
<organism evidence="3 5">
    <name type="scientific">Adineta steineri</name>
    <dbReference type="NCBI Taxonomy" id="433720"/>
    <lineage>
        <taxon>Eukaryota</taxon>
        <taxon>Metazoa</taxon>
        <taxon>Spiralia</taxon>
        <taxon>Gnathifera</taxon>
        <taxon>Rotifera</taxon>
        <taxon>Eurotatoria</taxon>
        <taxon>Bdelloidea</taxon>
        <taxon>Adinetida</taxon>
        <taxon>Adinetidae</taxon>
        <taxon>Adineta</taxon>
    </lineage>
</organism>
<dbReference type="SUPFAM" id="SSF101898">
    <property type="entry name" value="NHL repeat"/>
    <property type="match status" value="1"/>
</dbReference>
<protein>
    <submittedName>
        <fullName evidence="3">Uncharacterized protein</fullName>
    </submittedName>
</protein>
<feature type="repeat" description="NHL" evidence="2">
    <location>
        <begin position="243"/>
        <end position="280"/>
    </location>
</feature>
<dbReference type="Gene3D" id="2.120.10.30">
    <property type="entry name" value="TolB, C-terminal domain"/>
    <property type="match status" value="1"/>
</dbReference>
<dbReference type="EMBL" id="CAJOBB010006188">
    <property type="protein sequence ID" value="CAF4153567.1"/>
    <property type="molecule type" value="Genomic_DNA"/>
</dbReference>
<comment type="caution">
    <text evidence="3">The sequence shown here is derived from an EMBL/GenBank/DDBJ whole genome shotgun (WGS) entry which is preliminary data.</text>
</comment>
<evidence type="ECO:0000313" key="5">
    <source>
        <dbReference type="Proteomes" id="UP000663860"/>
    </source>
</evidence>
<dbReference type="CDD" id="cd05819">
    <property type="entry name" value="NHL"/>
    <property type="match status" value="1"/>
</dbReference>
<dbReference type="EMBL" id="CAJNOE010000289">
    <property type="protein sequence ID" value="CAF1122436.1"/>
    <property type="molecule type" value="Genomic_DNA"/>
</dbReference>
<evidence type="ECO:0000256" key="2">
    <source>
        <dbReference type="PROSITE-ProRule" id="PRU00504"/>
    </source>
</evidence>
<dbReference type="PANTHER" id="PTHR24104:SF25">
    <property type="entry name" value="PROTEIN LIN-41"/>
    <property type="match status" value="1"/>
</dbReference>
<gene>
    <name evidence="3" type="ORF">IZO911_LOCUS24220</name>
    <name evidence="4" type="ORF">KXQ929_LOCUS37401</name>
</gene>
<evidence type="ECO:0000313" key="4">
    <source>
        <dbReference type="EMBL" id="CAF4153567.1"/>
    </source>
</evidence>
<dbReference type="GO" id="GO:0043161">
    <property type="term" value="P:proteasome-mediated ubiquitin-dependent protein catabolic process"/>
    <property type="evidence" value="ECO:0007669"/>
    <property type="project" value="TreeGrafter"/>
</dbReference>
<dbReference type="InterPro" id="IPR001258">
    <property type="entry name" value="NHL_repeat"/>
</dbReference>
<dbReference type="InterPro" id="IPR050952">
    <property type="entry name" value="TRIM-NHL_E3_ligases"/>
</dbReference>
<proteinExistence type="predicted"/>
<dbReference type="GO" id="GO:0000209">
    <property type="term" value="P:protein polyubiquitination"/>
    <property type="evidence" value="ECO:0007669"/>
    <property type="project" value="TreeGrafter"/>
</dbReference>
<dbReference type="PANTHER" id="PTHR24104">
    <property type="entry name" value="E3 UBIQUITIN-PROTEIN LIGASE NHLRC1-RELATED"/>
    <property type="match status" value="1"/>
</dbReference>
<evidence type="ECO:0000256" key="1">
    <source>
        <dbReference type="ARBA" id="ARBA00022737"/>
    </source>
</evidence>
<dbReference type="GO" id="GO:0061630">
    <property type="term" value="F:ubiquitin protein ligase activity"/>
    <property type="evidence" value="ECO:0007669"/>
    <property type="project" value="TreeGrafter"/>
</dbReference>
<dbReference type="Proteomes" id="UP000663860">
    <property type="component" value="Unassembled WGS sequence"/>
</dbReference>
<dbReference type="InterPro" id="IPR011042">
    <property type="entry name" value="6-blade_b-propeller_TolB-like"/>
</dbReference>
<accession>A0A814QQX5</accession>
<reference evidence="3" key="1">
    <citation type="submission" date="2021-02" db="EMBL/GenBank/DDBJ databases">
        <authorList>
            <person name="Nowell W R."/>
        </authorList>
    </citation>
    <scope>NUCLEOTIDE SEQUENCE</scope>
</reference>
<keyword evidence="1" id="KW-0677">Repeat</keyword>
<dbReference type="Proteomes" id="UP000663868">
    <property type="component" value="Unassembled WGS sequence"/>
</dbReference>
<dbReference type="Pfam" id="PF01436">
    <property type="entry name" value="NHL"/>
    <property type="match status" value="2"/>
</dbReference>